<accession>A0A7T4EFT2</accession>
<name>A0A7T4EFT2_9CORY</name>
<keyword evidence="1" id="KW-0472">Membrane</keyword>
<dbReference type="RefSeq" id="WP_005390845.1">
    <property type="nucleotide sequence ID" value="NZ_CP066007.1"/>
</dbReference>
<organism evidence="2 4">
    <name type="scientific">Corynebacterium glucuronolyticum</name>
    <dbReference type="NCBI Taxonomy" id="39791"/>
    <lineage>
        <taxon>Bacteria</taxon>
        <taxon>Bacillati</taxon>
        <taxon>Actinomycetota</taxon>
        <taxon>Actinomycetes</taxon>
        <taxon>Mycobacteriales</taxon>
        <taxon>Corynebacteriaceae</taxon>
        <taxon>Corynebacterium</taxon>
    </lineage>
</organism>
<dbReference type="AlphaFoldDB" id="A0A7T4EFT2"/>
<keyword evidence="1" id="KW-0812">Transmembrane</keyword>
<dbReference type="EMBL" id="CP066007">
    <property type="protein sequence ID" value="QQB46594.1"/>
    <property type="molecule type" value="Genomic_DNA"/>
</dbReference>
<reference evidence="2 4" key="1">
    <citation type="submission" date="2020-12" db="EMBL/GenBank/DDBJ databases">
        <title>FDA dAtabase for Regulatory Grade micrObial Sequences (FDA-ARGOS): Supporting development and validation of Infectious Disease Dx tests.</title>
        <authorList>
            <person name="Sproer C."/>
            <person name="Gronow S."/>
            <person name="Severitt S."/>
            <person name="Schroder I."/>
            <person name="Tallon L."/>
            <person name="Sadzewicz L."/>
            <person name="Zhao X."/>
            <person name="Boylan J."/>
            <person name="Ott S."/>
            <person name="Bowen H."/>
            <person name="Vavikolanu K."/>
            <person name="Mehta A."/>
            <person name="Aluvathingal J."/>
            <person name="Nadendla S."/>
            <person name="Lowell S."/>
            <person name="Myers T."/>
            <person name="Yan Y."/>
            <person name="Sichtig H."/>
        </authorList>
    </citation>
    <scope>NUCLEOTIDE SEQUENCE [LARGE SCALE GENOMIC DNA]</scope>
    <source>
        <strain evidence="2 4">FDAARGOS_1053</strain>
        <strain evidence="3">FDAARGOS_1191</strain>
    </source>
</reference>
<keyword evidence="1" id="KW-1133">Transmembrane helix</keyword>
<evidence type="ECO:0000313" key="3">
    <source>
        <dbReference type="EMBL" id="QRP70937.1"/>
    </source>
</evidence>
<gene>
    <name evidence="2" type="ORF">I6I10_01150</name>
    <name evidence="3" type="ORF">I6J21_01890</name>
</gene>
<dbReference type="Proteomes" id="UP000596145">
    <property type="component" value="Chromosome"/>
</dbReference>
<protein>
    <submittedName>
        <fullName evidence="2">Uncharacterized protein</fullName>
    </submittedName>
</protein>
<evidence type="ECO:0000256" key="1">
    <source>
        <dbReference type="SAM" id="Phobius"/>
    </source>
</evidence>
<dbReference type="EMBL" id="CP069534">
    <property type="protein sequence ID" value="QRP70937.1"/>
    <property type="molecule type" value="Genomic_DNA"/>
</dbReference>
<sequence>MKQDQGYNLPKRLVLLAVTIVFLLLIFFNVLPDWGNIVAGAALVSLVIFWL</sequence>
<proteinExistence type="predicted"/>
<evidence type="ECO:0000313" key="4">
    <source>
        <dbReference type="Proteomes" id="UP000596145"/>
    </source>
</evidence>
<evidence type="ECO:0000313" key="2">
    <source>
        <dbReference type="EMBL" id="QQB46594.1"/>
    </source>
</evidence>
<feature type="transmembrane region" description="Helical" evidence="1">
    <location>
        <begin position="12"/>
        <end position="28"/>
    </location>
</feature>
<dbReference type="Proteomes" id="UP000617681">
    <property type="component" value="Chromosome"/>
</dbReference>